<name>A0A0H5RP10_9EUKA</name>
<protein>
    <recommendedName>
        <fullName evidence="4">Thiolase N-terminal domain-containing protein</fullName>
    </recommendedName>
</protein>
<dbReference type="Pfam" id="PF00108">
    <property type="entry name" value="Thiolase_N"/>
    <property type="match status" value="1"/>
</dbReference>
<dbReference type="PANTHER" id="PTHR18919">
    <property type="entry name" value="ACETYL-COA C-ACYLTRANSFERASE"/>
    <property type="match status" value="1"/>
</dbReference>
<evidence type="ECO:0000313" key="5">
    <source>
        <dbReference type="EMBL" id="CRZ10449.1"/>
    </source>
</evidence>
<dbReference type="SUPFAM" id="SSF53901">
    <property type="entry name" value="Thiolase-like"/>
    <property type="match status" value="1"/>
</dbReference>
<keyword evidence="3" id="KW-0012">Acyltransferase</keyword>
<dbReference type="EMBL" id="HACM01010007">
    <property type="protein sequence ID" value="CRZ10449.1"/>
    <property type="molecule type" value="Transcribed_RNA"/>
</dbReference>
<dbReference type="InterPro" id="IPR016039">
    <property type="entry name" value="Thiolase-like"/>
</dbReference>
<evidence type="ECO:0000256" key="3">
    <source>
        <dbReference type="ARBA" id="ARBA00023315"/>
    </source>
</evidence>
<organism evidence="5">
    <name type="scientific">Spongospora subterranea</name>
    <dbReference type="NCBI Taxonomy" id="70186"/>
    <lineage>
        <taxon>Eukaryota</taxon>
        <taxon>Sar</taxon>
        <taxon>Rhizaria</taxon>
        <taxon>Endomyxa</taxon>
        <taxon>Phytomyxea</taxon>
        <taxon>Plasmodiophorida</taxon>
        <taxon>Plasmodiophoridae</taxon>
        <taxon>Spongospora</taxon>
    </lineage>
</organism>
<evidence type="ECO:0000259" key="4">
    <source>
        <dbReference type="Pfam" id="PF00108"/>
    </source>
</evidence>
<dbReference type="AlphaFoldDB" id="A0A0H5RP10"/>
<keyword evidence="2" id="KW-0808">Transferase</keyword>
<evidence type="ECO:0000256" key="2">
    <source>
        <dbReference type="ARBA" id="ARBA00022679"/>
    </source>
</evidence>
<accession>A0A0H5RP10</accession>
<evidence type="ECO:0000256" key="1">
    <source>
        <dbReference type="ARBA" id="ARBA00010982"/>
    </source>
</evidence>
<dbReference type="GO" id="GO:0006635">
    <property type="term" value="P:fatty acid beta-oxidation"/>
    <property type="evidence" value="ECO:0007669"/>
    <property type="project" value="TreeGrafter"/>
</dbReference>
<dbReference type="GO" id="GO:0003985">
    <property type="term" value="F:acetyl-CoA C-acetyltransferase activity"/>
    <property type="evidence" value="ECO:0007669"/>
    <property type="project" value="TreeGrafter"/>
</dbReference>
<dbReference type="Gene3D" id="3.40.47.10">
    <property type="match status" value="1"/>
</dbReference>
<proteinExistence type="inferred from homology"/>
<feature type="non-terminal residue" evidence="5">
    <location>
        <position position="1"/>
    </location>
</feature>
<dbReference type="PANTHER" id="PTHR18919:SF156">
    <property type="entry name" value="ACETYL-COA ACETYLTRANSFERASE, MITOCHONDRIAL"/>
    <property type="match status" value="1"/>
</dbReference>
<feature type="domain" description="Thiolase N-terminal" evidence="4">
    <location>
        <begin position="38"/>
        <end position="123"/>
    </location>
</feature>
<dbReference type="GO" id="GO:0005739">
    <property type="term" value="C:mitochondrion"/>
    <property type="evidence" value="ECO:0007669"/>
    <property type="project" value="TreeGrafter"/>
</dbReference>
<reference evidence="5" key="1">
    <citation type="submission" date="2015-04" db="EMBL/GenBank/DDBJ databases">
        <title>The genome sequence of the plant pathogenic Rhizarian Plasmodiophora brassicae reveals insights in its biotrophic life cycle and the origin of chitin synthesis.</title>
        <authorList>
            <person name="Schwelm A."/>
            <person name="Fogelqvist J."/>
            <person name="Knaust A."/>
            <person name="Julke S."/>
            <person name="Lilja T."/>
            <person name="Dhandapani V."/>
            <person name="Bonilla-Rosso G."/>
            <person name="Karlsson M."/>
            <person name="Shevchenko A."/>
            <person name="Choi S.R."/>
            <person name="Kim H.G."/>
            <person name="Park J.Y."/>
            <person name="Lim Y.P."/>
            <person name="Ludwig-Muller J."/>
            <person name="Dixelius C."/>
        </authorList>
    </citation>
    <scope>NUCLEOTIDE SEQUENCE</scope>
    <source>
        <tissue evidence="5">Potato root galls</tissue>
    </source>
</reference>
<dbReference type="InterPro" id="IPR020616">
    <property type="entry name" value="Thiolase_N"/>
</dbReference>
<comment type="similarity">
    <text evidence="1">Belongs to the thiolase-like superfamily. Thiolase family.</text>
</comment>
<sequence>PFTFKGVSLPSTTMRFGKLVSAGRVNQARGMSTLDRGVIVAASRTPIGAFSGVLASKSAPYLAGRCIDACIKQASAQGQFNASDVQELFVGSVLSAGMGQAPASQAAIEGNLPWTTVTTAVGSAACTPNSNTC</sequence>